<evidence type="ECO:0000313" key="2">
    <source>
        <dbReference type="EMBL" id="CCU74225.1"/>
    </source>
</evidence>
<dbReference type="Proteomes" id="UP000015441">
    <property type="component" value="Unassembled WGS sequence"/>
</dbReference>
<protein>
    <submittedName>
        <fullName evidence="2">EKA-like protein</fullName>
    </submittedName>
</protein>
<dbReference type="AlphaFoldDB" id="N1J4P2"/>
<feature type="compositionally biased region" description="Polar residues" evidence="1">
    <location>
        <begin position="193"/>
        <end position="203"/>
    </location>
</feature>
<proteinExistence type="predicted"/>
<evidence type="ECO:0000313" key="3">
    <source>
        <dbReference type="Proteomes" id="UP000015441"/>
    </source>
</evidence>
<name>N1J4P2_BLUG1</name>
<gene>
    <name evidence="2" type="ORF">BGHDH14_bgh06735</name>
</gene>
<evidence type="ECO:0000256" key="1">
    <source>
        <dbReference type="SAM" id="MobiDB-lite"/>
    </source>
</evidence>
<dbReference type="InParanoid" id="N1J4P2"/>
<keyword evidence="3" id="KW-1185">Reference proteome</keyword>
<feature type="region of interest" description="Disordered" evidence="1">
    <location>
        <begin position="171"/>
        <end position="206"/>
    </location>
</feature>
<sequence>MPPTCKPHKNAVSGTAKDRVNKTYQWNTAIQNHARNMLTRRGLESNLQNMNTIAAALLAKEYNVPEVEMVDAEVDRLKTLANSIWASSSPENAEQVFPALPRLEEVRPSKGAEIITNKASTDPEIVAEKVVSSTTTEPAHVAARKIAVPLAKRTTMKNTAREMEVMNCAEATNASRPQPPPTSIPGIAEYHNHSSGGAPTGTTPIHPPEIEALLEAERKRAANTSARL</sequence>
<dbReference type="HOGENOM" id="CLU_1214559_0_0_1"/>
<reference evidence="2 3" key="1">
    <citation type="journal article" date="2010" name="Science">
        <title>Genome expansion and gene loss in powdery mildew fungi reveal tradeoffs in extreme parasitism.</title>
        <authorList>
            <person name="Spanu P.D."/>
            <person name="Abbott J.C."/>
            <person name="Amselem J."/>
            <person name="Burgis T.A."/>
            <person name="Soanes D.M."/>
            <person name="Stueber K."/>
            <person name="Ver Loren van Themaat E."/>
            <person name="Brown J.K.M."/>
            <person name="Butcher S.A."/>
            <person name="Gurr S.J."/>
            <person name="Lebrun M.-H."/>
            <person name="Ridout C.J."/>
            <person name="Schulze-Lefert P."/>
            <person name="Talbot N.J."/>
            <person name="Ahmadinejad N."/>
            <person name="Ametz C."/>
            <person name="Barton G.R."/>
            <person name="Benjdia M."/>
            <person name="Bidzinski P."/>
            <person name="Bindschedler L.V."/>
            <person name="Both M."/>
            <person name="Brewer M.T."/>
            <person name="Cadle-Davidson L."/>
            <person name="Cadle-Davidson M.M."/>
            <person name="Collemare J."/>
            <person name="Cramer R."/>
            <person name="Frenkel O."/>
            <person name="Godfrey D."/>
            <person name="Harriman J."/>
            <person name="Hoede C."/>
            <person name="King B.C."/>
            <person name="Klages S."/>
            <person name="Kleemann J."/>
            <person name="Knoll D."/>
            <person name="Koti P.S."/>
            <person name="Kreplak J."/>
            <person name="Lopez-Ruiz F.J."/>
            <person name="Lu X."/>
            <person name="Maekawa T."/>
            <person name="Mahanil S."/>
            <person name="Micali C."/>
            <person name="Milgroom M.G."/>
            <person name="Montana G."/>
            <person name="Noir S."/>
            <person name="O'Connell R.J."/>
            <person name="Oberhaensli S."/>
            <person name="Parlange F."/>
            <person name="Pedersen C."/>
            <person name="Quesneville H."/>
            <person name="Reinhardt R."/>
            <person name="Rott M."/>
            <person name="Sacristan S."/>
            <person name="Schmidt S.M."/>
            <person name="Schoen M."/>
            <person name="Skamnioti P."/>
            <person name="Sommer H."/>
            <person name="Stephens A."/>
            <person name="Takahara H."/>
            <person name="Thordal-Christensen H."/>
            <person name="Vigouroux M."/>
            <person name="Wessling R."/>
            <person name="Wicker T."/>
            <person name="Panstruga R."/>
        </authorList>
    </citation>
    <scope>NUCLEOTIDE SEQUENCE [LARGE SCALE GENOMIC DNA]</scope>
    <source>
        <strain evidence="2">DH14</strain>
    </source>
</reference>
<accession>N1J4P2</accession>
<organism evidence="2 3">
    <name type="scientific">Blumeria graminis f. sp. hordei (strain DH14)</name>
    <name type="common">Barley powdery mildew</name>
    <name type="synonym">Oidium monilioides f. sp. hordei</name>
    <dbReference type="NCBI Taxonomy" id="546991"/>
    <lineage>
        <taxon>Eukaryota</taxon>
        <taxon>Fungi</taxon>
        <taxon>Dikarya</taxon>
        <taxon>Ascomycota</taxon>
        <taxon>Pezizomycotina</taxon>
        <taxon>Leotiomycetes</taxon>
        <taxon>Erysiphales</taxon>
        <taxon>Erysiphaceae</taxon>
        <taxon>Blumeria</taxon>
        <taxon>Blumeria hordei</taxon>
    </lineage>
</organism>
<comment type="caution">
    <text evidence="2">The sequence shown here is derived from an EMBL/GenBank/DDBJ whole genome shotgun (WGS) entry which is preliminary data.</text>
</comment>
<dbReference type="EMBL" id="CAUH01000067">
    <property type="protein sequence ID" value="CCU74225.1"/>
    <property type="molecule type" value="Genomic_DNA"/>
</dbReference>